<dbReference type="PANTHER" id="PTHR47784">
    <property type="entry name" value="STEROL UPTAKE CONTROL PROTEIN 2"/>
    <property type="match status" value="1"/>
</dbReference>
<dbReference type="EMBL" id="JPOX01000011">
    <property type="protein sequence ID" value="KFX48807.1"/>
    <property type="molecule type" value="Genomic_DNA"/>
</dbReference>
<keyword evidence="1" id="KW-0805">Transcription regulation</keyword>
<evidence type="ECO:0000256" key="1">
    <source>
        <dbReference type="ARBA" id="ARBA00023015"/>
    </source>
</evidence>
<dbReference type="GO" id="GO:0003677">
    <property type="term" value="F:DNA binding"/>
    <property type="evidence" value="ECO:0007669"/>
    <property type="project" value="UniProtKB-KW"/>
</dbReference>
<dbReference type="SMART" id="SM00066">
    <property type="entry name" value="GAL4"/>
    <property type="match status" value="1"/>
</dbReference>
<reference key="1">
    <citation type="journal article" date="2014" name="PLoS Genet.">
        <title>Signature Gene Expression Reveals Novel Clues to the Molecular Mechanisms of Dimorphic Transition in Penicillium marneffei.</title>
        <authorList>
            <person name="Yang E."/>
            <person name="Wang G."/>
            <person name="Cai J."/>
            <person name="Woo P.C."/>
            <person name="Lau S.K."/>
            <person name="Yuen K.-Y."/>
            <person name="Chow W.-N."/>
            <person name="Lin X."/>
        </authorList>
    </citation>
    <scope>NUCLEOTIDE SEQUENCE [LARGE SCALE GENOMIC DNA]</scope>
    <source>
        <strain>PM1</strain>
    </source>
</reference>
<keyword evidence="2" id="KW-0238">DNA-binding</keyword>
<sequence length="451" mass="51042">MHGFPSRTMPSKRFHSKNRHGCIHCKRRRVKCNLIRPTCGNCARRNEVCTLYSDPSLSDTNLTIGLSICLTIGCRIGPSEIFRLQQDAINDQGHLTGNDSFSPLRPTNTDLYFLERYFSHICPTLSSRPETQRNWARAWTDSSELSKQPYYLTHLQIAISELQFCLTSGDSTLTLTERRTCLEDSIHHQNAALSLLRPVLGSTTAMQTKGLEEVPALFSASWLIFLFNLTFPRGQNTTPDWILDEIVELSELSKGVVAIILGASAGIPRLSPSITEQPICDDYDDDHTREAKARVMSGPLRPFFDHLLPWKHEDVPPSVRRQNISASAQDLIRSIDSLPETATVDNKLLYRLAIEVLEMTAVALRLHTQHPSFVFMWLIGTKRPFMELIKKRDVLALRILREYGLMLKTVESHWWTRGLGTTIIEGVDMALKSLGICVTEKQGSTSLSYFR</sequence>
<accession>A0A093V8D0</accession>
<feature type="domain" description="Zn(2)-C6 fungal-type" evidence="5">
    <location>
        <begin position="21"/>
        <end position="51"/>
    </location>
</feature>
<dbReference type="GO" id="GO:0008270">
    <property type="term" value="F:zinc ion binding"/>
    <property type="evidence" value="ECO:0007669"/>
    <property type="project" value="InterPro"/>
</dbReference>
<dbReference type="HOGENOM" id="CLU_716062_0_0_1"/>
<keyword evidence="3" id="KW-0804">Transcription</keyword>
<dbReference type="SUPFAM" id="SSF57701">
    <property type="entry name" value="Zn2/Cys6 DNA-binding domain"/>
    <property type="match status" value="1"/>
</dbReference>
<dbReference type="InterPro" id="IPR001138">
    <property type="entry name" value="Zn2Cys6_DnaBD"/>
</dbReference>
<evidence type="ECO:0000256" key="2">
    <source>
        <dbReference type="ARBA" id="ARBA00023125"/>
    </source>
</evidence>
<dbReference type="PROSITE" id="PS50048">
    <property type="entry name" value="ZN2_CY6_FUNGAL_2"/>
    <property type="match status" value="1"/>
</dbReference>
<protein>
    <submittedName>
        <fullName evidence="6">Lysine biosynthesis regulatory protein LYS14</fullName>
    </submittedName>
</protein>
<dbReference type="Pfam" id="PF00172">
    <property type="entry name" value="Zn_clus"/>
    <property type="match status" value="1"/>
</dbReference>
<dbReference type="GO" id="GO:0001228">
    <property type="term" value="F:DNA-binding transcription activator activity, RNA polymerase II-specific"/>
    <property type="evidence" value="ECO:0007669"/>
    <property type="project" value="TreeGrafter"/>
</dbReference>
<evidence type="ECO:0000256" key="3">
    <source>
        <dbReference type="ARBA" id="ARBA00023163"/>
    </source>
</evidence>
<comment type="caution">
    <text evidence="6">The sequence shown here is derived from an EMBL/GenBank/DDBJ whole genome shotgun (WGS) entry which is preliminary data.</text>
</comment>
<dbReference type="PANTHER" id="PTHR47784:SF5">
    <property type="entry name" value="STEROL UPTAKE CONTROL PROTEIN 2"/>
    <property type="match status" value="1"/>
</dbReference>
<dbReference type="InterPro" id="IPR053157">
    <property type="entry name" value="Sterol_Uptake_Regulator"/>
</dbReference>
<evidence type="ECO:0000313" key="6">
    <source>
        <dbReference type="EMBL" id="KFX48807.1"/>
    </source>
</evidence>
<dbReference type="AlphaFoldDB" id="A0A093V8D0"/>
<proteinExistence type="predicted"/>
<dbReference type="Gene3D" id="4.10.240.10">
    <property type="entry name" value="Zn(2)-C6 fungal-type DNA-binding domain"/>
    <property type="match status" value="1"/>
</dbReference>
<evidence type="ECO:0000256" key="4">
    <source>
        <dbReference type="ARBA" id="ARBA00023242"/>
    </source>
</evidence>
<dbReference type="InterPro" id="IPR036864">
    <property type="entry name" value="Zn2-C6_fun-type_DNA-bd_sf"/>
</dbReference>
<evidence type="ECO:0000259" key="5">
    <source>
        <dbReference type="PROSITE" id="PS50048"/>
    </source>
</evidence>
<reference evidence="6" key="2">
    <citation type="journal article" date="2014" name="PLoS Genet.">
        <title>Signature gene expression reveals novel clues to the molecular mechanisms of dimorphic transition in Penicillium marneffei.</title>
        <authorList>
            <person name="Yang E."/>
            <person name="Wang G."/>
            <person name="Cai J."/>
            <person name="Woo P.C."/>
            <person name="Lau S.K."/>
            <person name="Yuen K.-Y."/>
            <person name="Chow W.-N."/>
            <person name="Lin X."/>
        </authorList>
    </citation>
    <scope>NUCLEOTIDE SEQUENCE</scope>
    <source>
        <strain evidence="6">PM1</strain>
    </source>
</reference>
<gene>
    <name evidence="6" type="ORF">GQ26_0111850</name>
</gene>
<organism evidence="6">
    <name type="scientific">Talaromyces marneffei PM1</name>
    <dbReference type="NCBI Taxonomy" id="1077442"/>
    <lineage>
        <taxon>Eukaryota</taxon>
        <taxon>Fungi</taxon>
        <taxon>Dikarya</taxon>
        <taxon>Ascomycota</taxon>
        <taxon>Pezizomycotina</taxon>
        <taxon>Eurotiomycetes</taxon>
        <taxon>Eurotiomycetidae</taxon>
        <taxon>Eurotiales</taxon>
        <taxon>Trichocomaceae</taxon>
        <taxon>Talaromyces</taxon>
        <taxon>Talaromyces sect. Talaromyces</taxon>
    </lineage>
</organism>
<name>A0A093V8D0_TALMA</name>
<dbReference type="CDD" id="cd00067">
    <property type="entry name" value="GAL4"/>
    <property type="match status" value="1"/>
</dbReference>
<dbReference type="PROSITE" id="PS00463">
    <property type="entry name" value="ZN2_CY6_FUNGAL_1"/>
    <property type="match status" value="1"/>
</dbReference>
<keyword evidence="4" id="KW-0539">Nucleus</keyword>